<dbReference type="AlphaFoldDB" id="A0A0P1KXN6"/>
<keyword evidence="7" id="KW-0812">Transmembrane</keyword>
<evidence type="ECO:0000256" key="2">
    <source>
        <dbReference type="ARBA" id="ARBA00022491"/>
    </source>
</evidence>
<keyword evidence="5" id="KW-0862">Zinc</keyword>
<feature type="binding site" evidence="5">
    <location>
        <position position="247"/>
    </location>
    <ligand>
        <name>Zn(2+)</name>
        <dbReference type="ChEBI" id="CHEBI:29105"/>
    </ligand>
</feature>
<evidence type="ECO:0000256" key="7">
    <source>
        <dbReference type="SAM" id="Phobius"/>
    </source>
</evidence>
<keyword evidence="7" id="KW-1133">Transmembrane helix</keyword>
<dbReference type="Gene3D" id="3.40.50.1220">
    <property type="entry name" value="TPP-binding domain"/>
    <property type="match status" value="2"/>
</dbReference>
<keyword evidence="4" id="KW-0520">NAD</keyword>
<dbReference type="GO" id="GO:0046872">
    <property type="term" value="F:metal ion binding"/>
    <property type="evidence" value="ECO:0007669"/>
    <property type="project" value="UniProtKB-KW"/>
</dbReference>
<dbReference type="EMBL" id="LN890529">
    <property type="protein sequence ID" value="CUS25091.1"/>
    <property type="molecule type" value="Genomic_DNA"/>
</dbReference>
<evidence type="ECO:0000256" key="5">
    <source>
        <dbReference type="PROSITE-ProRule" id="PRU00236"/>
    </source>
</evidence>
<organism evidence="9 10">
    <name type="scientific">Lachancea quebecensis</name>
    <dbReference type="NCBI Taxonomy" id="1654605"/>
    <lineage>
        <taxon>Eukaryota</taxon>
        <taxon>Fungi</taxon>
        <taxon>Dikarya</taxon>
        <taxon>Ascomycota</taxon>
        <taxon>Saccharomycotina</taxon>
        <taxon>Saccharomycetes</taxon>
        <taxon>Saccharomycetales</taxon>
        <taxon>Saccharomycetaceae</taxon>
        <taxon>Lachancea</taxon>
    </lineage>
</organism>
<dbReference type="InterPro" id="IPR003000">
    <property type="entry name" value="Sirtuin"/>
</dbReference>
<feature type="active site" description="Proton acceptor" evidence="5">
    <location>
        <position position="147"/>
    </location>
</feature>
<dbReference type="PANTHER" id="PTHR11085:SF10">
    <property type="entry name" value="NAD-DEPENDENT PROTEIN DEACYLASE SIRTUIN-5, MITOCHONDRIAL-RELATED"/>
    <property type="match status" value="1"/>
</dbReference>
<dbReference type="InterPro" id="IPR050134">
    <property type="entry name" value="NAD-dep_sirtuin_deacylases"/>
</dbReference>
<evidence type="ECO:0000256" key="3">
    <source>
        <dbReference type="ARBA" id="ARBA00022679"/>
    </source>
</evidence>
<dbReference type="PROSITE" id="PS50305">
    <property type="entry name" value="SIRTUIN"/>
    <property type="match status" value="1"/>
</dbReference>
<evidence type="ECO:0000256" key="1">
    <source>
        <dbReference type="ARBA" id="ARBA00006924"/>
    </source>
</evidence>
<sequence>MAESDEQMQKFQRYLLKARKILCIVGSGVSASSGIATYQLQKGTWHGYTALDLATPEAFQNDPGLVWLFYSSRRYEALRAKPNEGHFALAELCKRYPSGILRRENSAAGQQPPAPGSDKKKVLVVSQNVDGLHQRAGHPPESLVELHGSVFGLRCTQFFCNYRSKNTNDRFLTPALYRYTPRNHEISKKRAKHSSPHDNAETKKRHLDSAANEVQNQEQGSETRSSEEESEQPEMLPALEVGDLPSCPKCHQGILRPAVVWYGESLPLNQMDEVDQFFNKGGPVDLVLVIGTSGKVWPAMGYVERAKKSGSRVAIFNRVIEDLDQVRDSKDIWGFQGDAAKLLPQALKPLIGERYKPRDWKRR</sequence>
<feature type="region of interest" description="Disordered" evidence="6">
    <location>
        <begin position="183"/>
        <end position="234"/>
    </location>
</feature>
<dbReference type="GO" id="GO:0005634">
    <property type="term" value="C:nucleus"/>
    <property type="evidence" value="ECO:0007669"/>
    <property type="project" value="TreeGrafter"/>
</dbReference>
<dbReference type="InterPro" id="IPR029035">
    <property type="entry name" value="DHS-like_NAD/FAD-binding_dom"/>
</dbReference>
<feature type="binding site" evidence="5">
    <location>
        <position position="160"/>
    </location>
    <ligand>
        <name>Zn(2+)</name>
        <dbReference type="ChEBI" id="CHEBI:29105"/>
    </ligand>
</feature>
<dbReference type="GO" id="GO:0070403">
    <property type="term" value="F:NAD+ binding"/>
    <property type="evidence" value="ECO:0007669"/>
    <property type="project" value="InterPro"/>
</dbReference>
<accession>A0A0P1KXN6</accession>
<dbReference type="SUPFAM" id="SSF52467">
    <property type="entry name" value="DHS-like NAD/FAD-binding domain"/>
    <property type="match status" value="1"/>
</dbReference>
<dbReference type="PANTHER" id="PTHR11085">
    <property type="entry name" value="NAD-DEPENDENT PROTEIN DEACYLASE SIRTUIN-5, MITOCHONDRIAL-RELATED"/>
    <property type="match status" value="1"/>
</dbReference>
<feature type="binding site" evidence="5">
    <location>
        <position position="155"/>
    </location>
    <ligand>
        <name>Zn(2+)</name>
        <dbReference type="ChEBI" id="CHEBI:29105"/>
    </ligand>
</feature>
<gene>
    <name evidence="9" type="ORF">LAQU0_S26e00826g</name>
</gene>
<feature type="domain" description="Deacetylase sirtuin-type" evidence="8">
    <location>
        <begin position="1"/>
        <end position="353"/>
    </location>
</feature>
<evidence type="ECO:0000313" key="9">
    <source>
        <dbReference type="EMBL" id="CUS25091.1"/>
    </source>
</evidence>
<evidence type="ECO:0000256" key="6">
    <source>
        <dbReference type="SAM" id="MobiDB-lite"/>
    </source>
</evidence>
<reference evidence="10" key="1">
    <citation type="submission" date="2015-10" db="EMBL/GenBank/DDBJ databases">
        <authorList>
            <person name="Devillers H."/>
        </authorList>
    </citation>
    <scope>NUCLEOTIDE SEQUENCE [LARGE SCALE GENOMIC DNA]</scope>
</reference>
<dbReference type="GO" id="GO:0017136">
    <property type="term" value="F:histone deacetylase activity, NAD-dependent"/>
    <property type="evidence" value="ECO:0007669"/>
    <property type="project" value="TreeGrafter"/>
</dbReference>
<dbReference type="InterPro" id="IPR026590">
    <property type="entry name" value="Ssirtuin_cat_dom"/>
</dbReference>
<keyword evidence="2" id="KW-0678">Repressor</keyword>
<dbReference type="InterPro" id="IPR026591">
    <property type="entry name" value="Sirtuin_cat_small_dom_sf"/>
</dbReference>
<dbReference type="OrthoDB" id="424302at2759"/>
<evidence type="ECO:0000259" key="8">
    <source>
        <dbReference type="PROSITE" id="PS50305"/>
    </source>
</evidence>
<keyword evidence="3" id="KW-0808">Transferase</keyword>
<name>A0A0P1KXN6_9SACH</name>
<keyword evidence="7" id="KW-0472">Membrane</keyword>
<dbReference type="Gene3D" id="3.30.1600.10">
    <property type="entry name" value="SIR2/SIRT2 'Small Domain"/>
    <property type="match status" value="2"/>
</dbReference>
<proteinExistence type="inferred from homology"/>
<feature type="binding site" evidence="5">
    <location>
        <position position="250"/>
    </location>
    <ligand>
        <name>Zn(2+)</name>
        <dbReference type="ChEBI" id="CHEBI:29105"/>
    </ligand>
</feature>
<evidence type="ECO:0000313" key="10">
    <source>
        <dbReference type="Proteomes" id="UP000236544"/>
    </source>
</evidence>
<dbReference type="Proteomes" id="UP000236544">
    <property type="component" value="Unassembled WGS sequence"/>
</dbReference>
<evidence type="ECO:0000256" key="4">
    <source>
        <dbReference type="ARBA" id="ARBA00023027"/>
    </source>
</evidence>
<keyword evidence="10" id="KW-1185">Reference proteome</keyword>
<keyword evidence="5" id="KW-0479">Metal-binding</keyword>
<feature type="transmembrane region" description="Helical" evidence="7">
    <location>
        <begin position="21"/>
        <end position="40"/>
    </location>
</feature>
<dbReference type="Pfam" id="PF02146">
    <property type="entry name" value="SIR2"/>
    <property type="match status" value="3"/>
</dbReference>
<comment type="similarity">
    <text evidence="1">Belongs to the sirtuin family. Class I subfamily.</text>
</comment>
<protein>
    <submittedName>
        <fullName evidence="9">LAQU0S26e00826g1_1</fullName>
    </submittedName>
</protein>